<feature type="compositionally biased region" description="Low complexity" evidence="1">
    <location>
        <begin position="594"/>
        <end position="604"/>
    </location>
</feature>
<dbReference type="OrthoDB" id="2576574at2759"/>
<dbReference type="InterPro" id="IPR011993">
    <property type="entry name" value="PH-like_dom_sf"/>
</dbReference>
<gene>
    <name evidence="3" type="ORF">C361_02312</name>
</gene>
<sequence>MSVDLSHPDIAAACASISNPADPAAWLLLQYASPPSTTQLPQLLLLDSGPLPVLPAWQHHLQTTHQSILFGYAEIAEKGLVLVYLTPDVGGVKRARAIVHSRAFASLFPDYSAIITISHPSELTEQLIADELALNLPSTTSLPVSVPAASTQYVVPGADVLVPDPLSPRGAGMGRDLPSLPFPTSNQQSLQTTQLQTSQLPPLPPLPPSPIPPSPVSKDETGISRVSNVNGMNEAKEVEKGMNLEEGGEHEREGRQENDHGSGFENGNGNRNGNMSTNITTSTRKPVPALSLSPSPPRPPRHSQPRTPPKPQPILLPNSAHLPVAPLDLAPAPATPAQATGGTEERSRKSSTPLSLTSRLKNTFHRSSLKDKDSPTVVPSSPTPTPSSPSFPSSANNAKPDDLGSPISNPNATSTPHSPSTPSAGKFKASSLSKVFGKRKSAGTSTSTPSGSGTWAGPGEGSKLTEEREGQRINEFGRPPQTGEGLQVSSQSTGIDPPVAPASVPIASPSLAAAPTPSPKSPLPHPSEPSVQSGPTDELNSPPAGLEPGLGLATPLPPRGSSLQPHHSPSPLSSPGAPGAQERQTIGTGNAVFPLAGVPLLGPEAPLPLLPPSSPSSHSHRGLDSNLERVGSPYYTPSLMHPSPSFQPQEGKTQNQPYTYPSRLHPHTQTPSHSHPSAAATTLQSPPSRSTSLSSSAPPTTTLATTTMGPAYIPAGTQDAYANAKEGGEEIEAEEGKQRDREREREKERESVLLAYDRPEIESKLDPRQEEGTTEIMGGMEKGLFPHQGEQVSDASAPNPVSLGAPAPAPVDEYDSLSHPSALQSPSPLHPTTPIHATAPHLVEGQTEEAEKETKETPVQTKEAKAEGEDDEQNQKEGEEQRLEREREREMLEAQQLAQWQAAETARWEAEESARLEREQAVRLAAEEQARRDAEEAERFRLEEEERVRAEEEARRQKEAEEEARRQAEEERRRQREREEEENRRVEEEERRKREEERRKEEEERRKREEEEERERKRKEEAEERKRTVRDGLERGKREGGLMLKGSVTVQTCKSLTWRRRYFQLFSHEMQLFKNENDTKPIQIIPLSKSTDISETYEESQVKDSFKISSGDEGEGGEVFFLFTDSAEDKEFVLDGVRLCIG</sequence>
<dbReference type="InterPro" id="IPR001849">
    <property type="entry name" value="PH_domain"/>
</dbReference>
<dbReference type="Pfam" id="PF00169">
    <property type="entry name" value="PH"/>
    <property type="match status" value="1"/>
</dbReference>
<reference evidence="3 4" key="1">
    <citation type="submission" date="2017-06" db="EMBL/GenBank/DDBJ databases">
        <title>Global population genomics of the pathogenic fungus Cryptococcus neoformans var. grubii.</title>
        <authorList>
            <person name="Cuomo C."/>
            <person name="Litvintseva A."/>
            <person name="Chen Y."/>
            <person name="Young S."/>
            <person name="Zeng Q."/>
            <person name="Chapman S."/>
            <person name="Gujja S."/>
            <person name="Saif S."/>
            <person name="Birren B."/>
        </authorList>
    </citation>
    <scope>NUCLEOTIDE SEQUENCE [LARGE SCALE GENOMIC DNA]</scope>
    <source>
        <strain evidence="3 4">Tu259-1</strain>
    </source>
</reference>
<feature type="compositionally biased region" description="Basic and acidic residues" evidence="1">
    <location>
        <begin position="463"/>
        <end position="472"/>
    </location>
</feature>
<evidence type="ECO:0000313" key="4">
    <source>
        <dbReference type="Proteomes" id="UP000199727"/>
    </source>
</evidence>
<feature type="compositionally biased region" description="Low complexity" evidence="1">
    <location>
        <begin position="183"/>
        <end position="200"/>
    </location>
</feature>
<feature type="compositionally biased region" description="Pro residues" evidence="1">
    <location>
        <begin position="605"/>
        <end position="614"/>
    </location>
</feature>
<dbReference type="SUPFAM" id="SSF50729">
    <property type="entry name" value="PH domain-like"/>
    <property type="match status" value="1"/>
</dbReference>
<accession>A0A854QHX1</accession>
<feature type="compositionally biased region" description="Basic and acidic residues" evidence="1">
    <location>
        <begin position="906"/>
        <end position="1032"/>
    </location>
</feature>
<dbReference type="InterPro" id="IPR031440">
    <property type="entry name" value="DUF4670"/>
</dbReference>
<feature type="compositionally biased region" description="Polar residues" evidence="1">
    <location>
        <begin position="350"/>
        <end position="361"/>
    </location>
</feature>
<evidence type="ECO:0000259" key="2">
    <source>
        <dbReference type="PROSITE" id="PS50003"/>
    </source>
</evidence>
<name>A0A854QHX1_CRYNE</name>
<dbReference type="Gene3D" id="2.30.29.30">
    <property type="entry name" value="Pleckstrin-homology domain (PH domain)/Phosphotyrosine-binding domain (PTB)"/>
    <property type="match status" value="1"/>
</dbReference>
<feature type="compositionally biased region" description="Low complexity" evidence="1">
    <location>
        <begin position="263"/>
        <end position="274"/>
    </location>
</feature>
<feature type="compositionally biased region" description="Low complexity" evidence="1">
    <location>
        <begin position="501"/>
        <end position="515"/>
    </location>
</feature>
<feature type="compositionally biased region" description="Pro residues" evidence="1">
    <location>
        <begin position="201"/>
        <end position="215"/>
    </location>
</feature>
<dbReference type="PROSITE" id="PS50003">
    <property type="entry name" value="PH_DOMAIN"/>
    <property type="match status" value="1"/>
</dbReference>
<protein>
    <recommendedName>
        <fullName evidence="2">PH domain-containing protein</fullName>
    </recommendedName>
</protein>
<dbReference type="Proteomes" id="UP000199727">
    <property type="component" value="Unassembled WGS sequence"/>
</dbReference>
<feature type="compositionally biased region" description="Low complexity" evidence="1">
    <location>
        <begin position="408"/>
        <end position="424"/>
    </location>
</feature>
<feature type="compositionally biased region" description="Low complexity" evidence="1">
    <location>
        <begin position="320"/>
        <end position="339"/>
    </location>
</feature>
<feature type="compositionally biased region" description="Polar residues" evidence="1">
    <location>
        <begin position="644"/>
        <end position="659"/>
    </location>
</feature>
<feature type="compositionally biased region" description="Polar residues" evidence="1">
    <location>
        <begin position="818"/>
        <end position="827"/>
    </location>
</feature>
<organism evidence="3 4">
    <name type="scientific">Cryptococcus neoformans Tu259-1</name>
    <dbReference type="NCBI Taxonomy" id="1230072"/>
    <lineage>
        <taxon>Eukaryota</taxon>
        <taxon>Fungi</taxon>
        <taxon>Dikarya</taxon>
        <taxon>Basidiomycota</taxon>
        <taxon>Agaricomycotina</taxon>
        <taxon>Tremellomycetes</taxon>
        <taxon>Tremellales</taxon>
        <taxon>Cryptococcaceae</taxon>
        <taxon>Cryptococcus</taxon>
        <taxon>Cryptococcus neoformans species complex</taxon>
    </lineage>
</organism>
<feature type="region of interest" description="Disordered" evidence="1">
    <location>
        <begin position="165"/>
        <end position="1032"/>
    </location>
</feature>
<feature type="compositionally biased region" description="Low complexity" evidence="1">
    <location>
        <begin position="774"/>
        <end position="783"/>
    </location>
</feature>
<feature type="domain" description="PH" evidence="2">
    <location>
        <begin position="1035"/>
        <end position="1142"/>
    </location>
</feature>
<feature type="compositionally biased region" description="Basic and acidic residues" evidence="1">
    <location>
        <begin position="734"/>
        <end position="771"/>
    </location>
</feature>
<dbReference type="CDD" id="cd00821">
    <property type="entry name" value="PH"/>
    <property type="match status" value="1"/>
</dbReference>
<dbReference type="PANTHER" id="PTHR21937">
    <property type="entry name" value="CCDC66 DOMAIN-CONTAINING PROTEIN"/>
    <property type="match status" value="1"/>
</dbReference>
<feature type="compositionally biased region" description="Polar residues" evidence="1">
    <location>
        <begin position="275"/>
        <end position="284"/>
    </location>
</feature>
<feature type="compositionally biased region" description="Low complexity" evidence="1">
    <location>
        <begin position="667"/>
        <end position="707"/>
    </location>
</feature>
<evidence type="ECO:0000313" key="3">
    <source>
        <dbReference type="EMBL" id="OXG24458.1"/>
    </source>
</evidence>
<dbReference type="EMBL" id="AMKT01000032">
    <property type="protein sequence ID" value="OXG24458.1"/>
    <property type="molecule type" value="Genomic_DNA"/>
</dbReference>
<dbReference type="PANTHER" id="PTHR21937:SF6">
    <property type="entry name" value="CCDC66 DOMAIN-CONTAINING PROTEIN"/>
    <property type="match status" value="1"/>
</dbReference>
<dbReference type="Gene3D" id="3.40.20.10">
    <property type="entry name" value="Severin"/>
    <property type="match status" value="1"/>
</dbReference>
<proteinExistence type="predicted"/>
<dbReference type="InterPro" id="IPR029006">
    <property type="entry name" value="ADF-H/Gelsolin-like_dom_sf"/>
</dbReference>
<feature type="compositionally biased region" description="Low complexity" evidence="1">
    <location>
        <begin position="561"/>
        <end position="581"/>
    </location>
</feature>
<dbReference type="AlphaFoldDB" id="A0A854QHX1"/>
<evidence type="ECO:0000256" key="1">
    <source>
        <dbReference type="SAM" id="MobiDB-lite"/>
    </source>
</evidence>
<dbReference type="SMART" id="SM00233">
    <property type="entry name" value="PH"/>
    <property type="match status" value="1"/>
</dbReference>
<feature type="compositionally biased region" description="Low complexity" evidence="1">
    <location>
        <begin position="893"/>
        <end position="904"/>
    </location>
</feature>
<feature type="compositionally biased region" description="Basic and acidic residues" evidence="1">
    <location>
        <begin position="234"/>
        <end position="262"/>
    </location>
</feature>
<feature type="compositionally biased region" description="Pro residues" evidence="1">
    <location>
        <begin position="516"/>
        <end position="527"/>
    </location>
</feature>
<feature type="compositionally biased region" description="Low complexity" evidence="1">
    <location>
        <begin position="442"/>
        <end position="453"/>
    </location>
</feature>
<comment type="caution">
    <text evidence="3">The sequence shown here is derived from an EMBL/GenBank/DDBJ whole genome shotgun (WGS) entry which is preliminary data.</text>
</comment>
<feature type="compositionally biased region" description="Basic and acidic residues" evidence="1">
    <location>
        <begin position="852"/>
        <end position="892"/>
    </location>
</feature>